<sequence>MAMAVMRARIKSQGACLSLGMRWRCSLQWPSTESLSAAHEFSRGVPGRKDRNGAPASSQRWLHAGVALRARAAREDNNAEDRLDLKEAAGLHPLHAGVARRAGAAQEDNSGQDRRDLEEVVAEADRVLEDNGTVKETKAVLRKAQKIYPGKWTLSGKKDELQQKLREFVEEAKATKKGLEEDSHRAQVTSWHPGRGGVASRASPQQDSGAEDWLAKSREEVEAFGEEEVLSWAEAVLNEGKVRDELIQQTVTALQQQGVTGKSLLKLTLEELMAAPYNIPGGPAKLLAEKIRLLQEPEDPLAIMANSEHTVEGLLRLRACLKEKQPASVHGEPNNGEFQARRLESQGFLNRVSKMLGDRSRSGSLTKADSPLLEYATMSGAGKSRWGFEVERLLKRNQSFQSYAVSRIGLNFNGGTGGGGADGTETEYLFEQQGFSLQQIMATLLLARGLLQCSPDSFRGKENWLRALRVNTVLDAVFKSFAHSSERKSILVVHVDELALLLEARKFDDRQLKHFVNVLAEYNCQPNPSGLVVPVITHTAPVEWDPKPTVIPLERRSLFPFNFGDSQKFFPGLNTTGLDSRRAISACGGHAALLVELRRFMQRQSGGLGALLTCNRVSQHRKSLQKIEQLGATCNTLVRAVLLQDALDDHQLQDFRRFFQLGLLFTEVNEFNDTYRITVPYPCFLNLLMQLDRPERFNHLRHENPTGTDRRWSSKSFEALCAMRVAIDMIGFPYDLPCDPRAAAIEFRRNRKSRVFLAESDTELGVDSIGFDGNTMTLVQSKYPEADTTQEWIREFMNFAKTTGVDWAKSANCTRICAIFATARASRNYESEWPMELNVQEVVITYVIYAKTQNSRTRAVRTKQIDEWIPPGLMCM</sequence>
<dbReference type="Gene3D" id="1.10.150.50">
    <property type="entry name" value="Transcription Factor, Ets-1"/>
    <property type="match status" value="1"/>
</dbReference>
<gene>
    <name evidence="2" type="ORF">EVOR1521_LOCUS5995</name>
</gene>
<name>A0AA36MR34_9DINO</name>
<feature type="region of interest" description="Disordered" evidence="1">
    <location>
        <begin position="176"/>
        <end position="210"/>
    </location>
</feature>
<protein>
    <submittedName>
        <fullName evidence="2">Uncharacterized protein</fullName>
    </submittedName>
</protein>
<proteinExistence type="predicted"/>
<feature type="region of interest" description="Disordered" evidence="1">
    <location>
        <begin position="38"/>
        <end position="59"/>
    </location>
</feature>
<keyword evidence="3" id="KW-1185">Reference proteome</keyword>
<reference evidence="2" key="1">
    <citation type="submission" date="2023-08" db="EMBL/GenBank/DDBJ databases">
        <authorList>
            <person name="Chen Y."/>
            <person name="Shah S."/>
            <person name="Dougan E. K."/>
            <person name="Thang M."/>
            <person name="Chan C."/>
        </authorList>
    </citation>
    <scope>NUCLEOTIDE SEQUENCE</scope>
</reference>
<evidence type="ECO:0000313" key="3">
    <source>
        <dbReference type="Proteomes" id="UP001178507"/>
    </source>
</evidence>
<dbReference type="AlphaFoldDB" id="A0AA36MR34"/>
<evidence type="ECO:0000313" key="2">
    <source>
        <dbReference type="EMBL" id="CAJ1377100.1"/>
    </source>
</evidence>
<dbReference type="EMBL" id="CAUJNA010000444">
    <property type="protein sequence ID" value="CAJ1377100.1"/>
    <property type="molecule type" value="Genomic_DNA"/>
</dbReference>
<accession>A0AA36MR34</accession>
<comment type="caution">
    <text evidence="2">The sequence shown here is derived from an EMBL/GenBank/DDBJ whole genome shotgun (WGS) entry which is preliminary data.</text>
</comment>
<organism evidence="2 3">
    <name type="scientific">Effrenium voratum</name>
    <dbReference type="NCBI Taxonomy" id="2562239"/>
    <lineage>
        <taxon>Eukaryota</taxon>
        <taxon>Sar</taxon>
        <taxon>Alveolata</taxon>
        <taxon>Dinophyceae</taxon>
        <taxon>Suessiales</taxon>
        <taxon>Symbiodiniaceae</taxon>
        <taxon>Effrenium</taxon>
    </lineage>
</organism>
<feature type="compositionally biased region" description="Basic and acidic residues" evidence="1">
    <location>
        <begin position="176"/>
        <end position="185"/>
    </location>
</feature>
<evidence type="ECO:0000256" key="1">
    <source>
        <dbReference type="SAM" id="MobiDB-lite"/>
    </source>
</evidence>
<dbReference type="Proteomes" id="UP001178507">
    <property type="component" value="Unassembled WGS sequence"/>
</dbReference>
<dbReference type="InterPro" id="IPR013761">
    <property type="entry name" value="SAM/pointed_sf"/>
</dbReference>